<feature type="transmembrane region" description="Helical" evidence="2">
    <location>
        <begin position="175"/>
        <end position="196"/>
    </location>
</feature>
<accession>A0A853ZY86</accession>
<evidence type="ECO:0000313" key="5">
    <source>
        <dbReference type="Proteomes" id="UP000185990"/>
    </source>
</evidence>
<reference evidence="4 5" key="1">
    <citation type="submission" date="2016-11" db="EMBL/GenBank/DDBJ databases">
        <title>Draft genome of Pseudomonas versuta A4R1.12.</title>
        <authorList>
            <person name="See-Too W.-S."/>
        </authorList>
    </citation>
    <scope>NUCLEOTIDE SEQUENCE [LARGE SCALE GENOMIC DNA]</scope>
    <source>
        <strain evidence="4 5">A4R1.12</strain>
    </source>
</reference>
<dbReference type="GO" id="GO:0000160">
    <property type="term" value="P:phosphorelay signal transduction system"/>
    <property type="evidence" value="ECO:0007669"/>
    <property type="project" value="InterPro"/>
</dbReference>
<dbReference type="GO" id="GO:0006355">
    <property type="term" value="P:regulation of DNA-templated transcription"/>
    <property type="evidence" value="ECO:0007669"/>
    <property type="project" value="InterPro"/>
</dbReference>
<dbReference type="Proteomes" id="UP000185990">
    <property type="component" value="Unassembled WGS sequence"/>
</dbReference>
<dbReference type="AlphaFoldDB" id="A0A853ZY86"/>
<feature type="domain" description="OmpR/PhoB-type" evidence="3">
    <location>
        <begin position="29"/>
        <end position="104"/>
    </location>
</feature>
<evidence type="ECO:0000313" key="4">
    <source>
        <dbReference type="EMBL" id="OKA26301.1"/>
    </source>
</evidence>
<name>A0A853ZY86_9PSED</name>
<gene>
    <name evidence="4" type="ORF">BOH74_06740</name>
</gene>
<evidence type="ECO:0000256" key="2">
    <source>
        <dbReference type="SAM" id="Phobius"/>
    </source>
</evidence>
<evidence type="ECO:0000256" key="1">
    <source>
        <dbReference type="ARBA" id="ARBA00023125"/>
    </source>
</evidence>
<keyword evidence="1 4" id="KW-0238">DNA-binding</keyword>
<keyword evidence="2" id="KW-0472">Membrane</keyword>
<dbReference type="EMBL" id="MPJD01000012">
    <property type="protein sequence ID" value="OKA26301.1"/>
    <property type="molecule type" value="Genomic_DNA"/>
</dbReference>
<sequence>MKQTDAESAQRGMEPACLYDPELMQLTRDEKTAQLGSNESDFLLALIDGVSDKELLISRVWGERGLVVSDGSYYKTLHTLRTHFSVIGLSRHAIKTLPRRGVLLLCTVTLSSQREPHDDSVQTEPGAENTPIQYLAESGAPTLLPEPSSAQAVVIPAPAPSPVPAPQPRNYFRIIAGYAVVLGGLVMSVVYAWLILCGPPELEGWKAIWSENGHTLYVESSEKLSRDDIAEHMKPFDPNLLFSGTSYYVRKPLSQLVISCEKPESKGEAICTNYQIVGKKP</sequence>
<organism evidence="4 5">
    <name type="scientific">Pseudomonas versuta</name>
    <dbReference type="NCBI Taxonomy" id="1788301"/>
    <lineage>
        <taxon>Bacteria</taxon>
        <taxon>Pseudomonadati</taxon>
        <taxon>Pseudomonadota</taxon>
        <taxon>Gammaproteobacteria</taxon>
        <taxon>Pseudomonadales</taxon>
        <taxon>Pseudomonadaceae</taxon>
        <taxon>Pseudomonas</taxon>
    </lineage>
</organism>
<dbReference type="RefSeq" id="WP_073509264.1">
    <property type="nucleotide sequence ID" value="NZ_MPJD01000012.1"/>
</dbReference>
<dbReference type="Gene3D" id="1.10.10.10">
    <property type="entry name" value="Winged helix-like DNA-binding domain superfamily/Winged helix DNA-binding domain"/>
    <property type="match status" value="1"/>
</dbReference>
<protein>
    <submittedName>
        <fullName evidence="4">DNA-binding protein</fullName>
    </submittedName>
</protein>
<dbReference type="SMART" id="SM00862">
    <property type="entry name" value="Trans_reg_C"/>
    <property type="match status" value="1"/>
</dbReference>
<comment type="caution">
    <text evidence="4">The sequence shown here is derived from an EMBL/GenBank/DDBJ whole genome shotgun (WGS) entry which is preliminary data.</text>
</comment>
<dbReference type="InterPro" id="IPR016032">
    <property type="entry name" value="Sig_transdc_resp-reg_C-effctor"/>
</dbReference>
<evidence type="ECO:0000259" key="3">
    <source>
        <dbReference type="SMART" id="SM00862"/>
    </source>
</evidence>
<proteinExistence type="predicted"/>
<keyword evidence="2" id="KW-0812">Transmembrane</keyword>
<dbReference type="InterPro" id="IPR036388">
    <property type="entry name" value="WH-like_DNA-bd_sf"/>
</dbReference>
<dbReference type="InterPro" id="IPR001867">
    <property type="entry name" value="OmpR/PhoB-type_DNA-bd"/>
</dbReference>
<dbReference type="SUPFAM" id="SSF46894">
    <property type="entry name" value="C-terminal effector domain of the bipartite response regulators"/>
    <property type="match status" value="1"/>
</dbReference>
<dbReference type="GO" id="GO:0003677">
    <property type="term" value="F:DNA binding"/>
    <property type="evidence" value="ECO:0007669"/>
    <property type="project" value="UniProtKB-KW"/>
</dbReference>
<keyword evidence="2" id="KW-1133">Transmembrane helix</keyword>